<dbReference type="SUPFAM" id="SSF53474">
    <property type="entry name" value="alpha/beta-Hydrolases"/>
    <property type="match status" value="1"/>
</dbReference>
<dbReference type="AlphaFoldDB" id="A0A1M5QB02"/>
<evidence type="ECO:0008006" key="3">
    <source>
        <dbReference type="Google" id="ProtNLM"/>
    </source>
</evidence>
<dbReference type="STRING" id="1120995.SAMN02745245_00576"/>
<organism evidence="1 2">
    <name type="scientific">Anaerosphaera aminiphila DSM 21120</name>
    <dbReference type="NCBI Taxonomy" id="1120995"/>
    <lineage>
        <taxon>Bacteria</taxon>
        <taxon>Bacillati</taxon>
        <taxon>Bacillota</taxon>
        <taxon>Tissierellia</taxon>
        <taxon>Tissierellales</taxon>
        <taxon>Peptoniphilaceae</taxon>
        <taxon>Anaerosphaera</taxon>
    </lineage>
</organism>
<dbReference type="Gene3D" id="3.40.50.1820">
    <property type="entry name" value="alpha/beta hydrolase"/>
    <property type="match status" value="1"/>
</dbReference>
<keyword evidence="2" id="KW-1185">Reference proteome</keyword>
<dbReference type="InterPro" id="IPR029058">
    <property type="entry name" value="AB_hydrolase_fold"/>
</dbReference>
<dbReference type="Proteomes" id="UP000184032">
    <property type="component" value="Unassembled WGS sequence"/>
</dbReference>
<sequence length="140" mass="16453">MATENMRNLYSKLKIDDLEIRRKATEEIFKHYVYNVKKIDEEELNRNIEAALKQRNQVEINRALNSFNIVDNNKINNIKVPILMLHGLKDIVVRPYVAQKSAELLGNRTSLKIFEYAGHSLMTDSFKKYISEIKNFTSKY</sequence>
<dbReference type="EMBL" id="FQXI01000002">
    <property type="protein sequence ID" value="SHH11100.1"/>
    <property type="molecule type" value="Genomic_DNA"/>
</dbReference>
<protein>
    <recommendedName>
        <fullName evidence="3">Serine aminopeptidase S33 domain-containing protein</fullName>
    </recommendedName>
</protein>
<evidence type="ECO:0000313" key="2">
    <source>
        <dbReference type="Proteomes" id="UP000184032"/>
    </source>
</evidence>
<reference evidence="2" key="1">
    <citation type="submission" date="2016-11" db="EMBL/GenBank/DDBJ databases">
        <authorList>
            <person name="Varghese N."/>
            <person name="Submissions S."/>
        </authorList>
    </citation>
    <scope>NUCLEOTIDE SEQUENCE [LARGE SCALE GENOMIC DNA]</scope>
    <source>
        <strain evidence="2">DSM 21120</strain>
    </source>
</reference>
<name>A0A1M5QB02_9FIRM</name>
<evidence type="ECO:0000313" key="1">
    <source>
        <dbReference type="EMBL" id="SHH11100.1"/>
    </source>
</evidence>
<proteinExistence type="predicted"/>
<accession>A0A1M5QB02</accession>
<gene>
    <name evidence="1" type="ORF">SAMN02745245_00576</name>
</gene>